<dbReference type="AlphaFoldDB" id="A0A0K2VLW9"/>
<dbReference type="EMBL" id="HACA01033864">
    <property type="protein sequence ID" value="CDW51226.1"/>
    <property type="molecule type" value="Transcribed_RNA"/>
</dbReference>
<name>A0A0K2VLW9_LEPSM</name>
<sequence length="55" mass="5780">MAFASDLGPVPTVSSSRPASLPIAITFEDLFFLLNKACEPIAIHSSPIFAFAAAK</sequence>
<evidence type="ECO:0000313" key="1">
    <source>
        <dbReference type="EMBL" id="CDW51226.1"/>
    </source>
</evidence>
<proteinExistence type="predicted"/>
<protein>
    <submittedName>
        <fullName evidence="1">Uncharacterized protein</fullName>
    </submittedName>
</protein>
<organism evidence="1">
    <name type="scientific">Lepeophtheirus salmonis</name>
    <name type="common">Salmon louse</name>
    <name type="synonym">Caligus salmonis</name>
    <dbReference type="NCBI Taxonomy" id="72036"/>
    <lineage>
        <taxon>Eukaryota</taxon>
        <taxon>Metazoa</taxon>
        <taxon>Ecdysozoa</taxon>
        <taxon>Arthropoda</taxon>
        <taxon>Crustacea</taxon>
        <taxon>Multicrustacea</taxon>
        <taxon>Hexanauplia</taxon>
        <taxon>Copepoda</taxon>
        <taxon>Siphonostomatoida</taxon>
        <taxon>Caligidae</taxon>
        <taxon>Lepeophtheirus</taxon>
    </lineage>
</organism>
<accession>A0A0K2VLW9</accession>
<reference evidence="1" key="1">
    <citation type="submission" date="2014-05" db="EMBL/GenBank/DDBJ databases">
        <authorList>
            <person name="Chronopoulou M."/>
        </authorList>
    </citation>
    <scope>NUCLEOTIDE SEQUENCE</scope>
    <source>
        <tissue evidence="1">Whole organism</tissue>
    </source>
</reference>